<dbReference type="PANTHER" id="PTHR42928:SF5">
    <property type="entry name" value="BLR1237 PROTEIN"/>
    <property type="match status" value="1"/>
</dbReference>
<dbReference type="Gene3D" id="3.40.190.10">
    <property type="entry name" value="Periplasmic binding protein-like II"/>
    <property type="match status" value="1"/>
</dbReference>
<name>A0A853G7G0_9BURK</name>
<sequence>MIRKLFLALLPLAFATPTATMAADAADAYPSSPINIIAPFPPGGGTDSMTRLVSTHLAQSTGWNVIAENRAGAGGTIGIASAARATPNGYQLVMGQVDNLAVAPWLYPNLSYDSVKDFTPIVNVAGTSVIIVTRADSPYKTLEDMIKAAKEKPGSIDYGSPGAGTITHLAAVLLQEQAGITLQHVPYKGSAPAMADLLSGQVPILFTSLPSAFGQLKAGSIRALAVTSSKRSAIAPDVPTVAERGYKDFDVTVWYGLLAPAGTPDAIVQKVNAEMNKILATDEMKKAMGAQGAEPLGGTSAEFAKTIERDRKKWGPIVEASGAKTK</sequence>
<dbReference type="InterPro" id="IPR005064">
    <property type="entry name" value="BUG"/>
</dbReference>
<keyword evidence="4" id="KW-1185">Reference proteome</keyword>
<organism evidence="3 4">
    <name type="scientific">Parapusillimonas granuli</name>
    <dbReference type="NCBI Taxonomy" id="380911"/>
    <lineage>
        <taxon>Bacteria</taxon>
        <taxon>Pseudomonadati</taxon>
        <taxon>Pseudomonadota</taxon>
        <taxon>Betaproteobacteria</taxon>
        <taxon>Burkholderiales</taxon>
        <taxon>Alcaligenaceae</taxon>
        <taxon>Parapusillimonas</taxon>
    </lineage>
</organism>
<dbReference type="Pfam" id="PF03401">
    <property type="entry name" value="TctC"/>
    <property type="match status" value="1"/>
</dbReference>
<keyword evidence="2" id="KW-0732">Signal</keyword>
<dbReference type="SUPFAM" id="SSF53850">
    <property type="entry name" value="Periplasmic binding protein-like II"/>
    <property type="match status" value="1"/>
</dbReference>
<comment type="caution">
    <text evidence="3">The sequence shown here is derived from an EMBL/GenBank/DDBJ whole genome shotgun (WGS) entry which is preliminary data.</text>
</comment>
<evidence type="ECO:0000256" key="2">
    <source>
        <dbReference type="SAM" id="SignalP"/>
    </source>
</evidence>
<gene>
    <name evidence="3" type="ORF">H0A72_14820</name>
</gene>
<proteinExistence type="inferred from homology"/>
<protein>
    <submittedName>
        <fullName evidence="3">Tripartite tricarboxylate transporter substrate binding protein</fullName>
    </submittedName>
</protein>
<dbReference type="CDD" id="cd07012">
    <property type="entry name" value="PBP2_Bug_TTT"/>
    <property type="match status" value="1"/>
</dbReference>
<dbReference type="AlphaFoldDB" id="A0A853G7G0"/>
<comment type="similarity">
    <text evidence="1">Belongs to the UPF0065 (bug) family.</text>
</comment>
<evidence type="ECO:0000256" key="1">
    <source>
        <dbReference type="ARBA" id="ARBA00006987"/>
    </source>
</evidence>
<dbReference type="EMBL" id="JACCEM010000007">
    <property type="protein sequence ID" value="NYT50591.1"/>
    <property type="molecule type" value="Genomic_DNA"/>
</dbReference>
<feature type="signal peptide" evidence="2">
    <location>
        <begin position="1"/>
        <end position="22"/>
    </location>
</feature>
<dbReference type="RefSeq" id="WP_180156664.1">
    <property type="nucleotide sequence ID" value="NZ_JACCEM010000007.1"/>
</dbReference>
<dbReference type="Gene3D" id="3.40.190.150">
    <property type="entry name" value="Bordetella uptake gene, domain 1"/>
    <property type="match status" value="1"/>
</dbReference>
<reference evidence="3 4" key="1">
    <citation type="submission" date="2020-07" db="EMBL/GenBank/DDBJ databases">
        <title>Taxonomic revisions and descriptions of new bacterial species based on genomic comparisons in the high-G+C-content subgroup of the family Alcaligenaceae.</title>
        <authorList>
            <person name="Szabo A."/>
            <person name="Felfoldi T."/>
        </authorList>
    </citation>
    <scope>NUCLEOTIDE SEQUENCE [LARGE SCALE GENOMIC DNA]</scope>
    <source>
        <strain evidence="3 4">LMG 24012</strain>
    </source>
</reference>
<evidence type="ECO:0000313" key="4">
    <source>
        <dbReference type="Proteomes" id="UP000559809"/>
    </source>
</evidence>
<dbReference type="Proteomes" id="UP000559809">
    <property type="component" value="Unassembled WGS sequence"/>
</dbReference>
<dbReference type="PANTHER" id="PTHR42928">
    <property type="entry name" value="TRICARBOXYLATE-BINDING PROTEIN"/>
    <property type="match status" value="1"/>
</dbReference>
<dbReference type="PIRSF" id="PIRSF017082">
    <property type="entry name" value="YflP"/>
    <property type="match status" value="1"/>
</dbReference>
<accession>A0A853G7G0</accession>
<dbReference type="InterPro" id="IPR042100">
    <property type="entry name" value="Bug_dom1"/>
</dbReference>
<feature type="chain" id="PRO_5032723446" evidence="2">
    <location>
        <begin position="23"/>
        <end position="326"/>
    </location>
</feature>
<evidence type="ECO:0000313" key="3">
    <source>
        <dbReference type="EMBL" id="NYT50591.1"/>
    </source>
</evidence>